<feature type="non-terminal residue" evidence="1">
    <location>
        <position position="1"/>
    </location>
</feature>
<protein>
    <submittedName>
        <fullName evidence="1">Uncharacterized protein</fullName>
    </submittedName>
</protein>
<comment type="caution">
    <text evidence="1">The sequence shown here is derived from an EMBL/GenBank/DDBJ whole genome shotgun (WGS) entry which is preliminary data.</text>
</comment>
<proteinExistence type="predicted"/>
<reference evidence="1" key="1">
    <citation type="submission" date="2021-02" db="EMBL/GenBank/DDBJ databases">
        <authorList>
            <person name="Nowell W R."/>
        </authorList>
    </citation>
    <scope>NUCLEOTIDE SEQUENCE</scope>
    <source>
        <strain evidence="1">Ploen Becks lab</strain>
    </source>
</reference>
<evidence type="ECO:0000313" key="2">
    <source>
        <dbReference type="Proteomes" id="UP000663879"/>
    </source>
</evidence>
<dbReference type="AlphaFoldDB" id="A0A814SNV4"/>
<keyword evidence="2" id="KW-1185">Reference proteome</keyword>
<organism evidence="1 2">
    <name type="scientific">Brachionus calyciflorus</name>
    <dbReference type="NCBI Taxonomy" id="104777"/>
    <lineage>
        <taxon>Eukaryota</taxon>
        <taxon>Metazoa</taxon>
        <taxon>Spiralia</taxon>
        <taxon>Gnathifera</taxon>
        <taxon>Rotifera</taxon>
        <taxon>Eurotatoria</taxon>
        <taxon>Monogononta</taxon>
        <taxon>Pseudotrocha</taxon>
        <taxon>Ploima</taxon>
        <taxon>Brachionidae</taxon>
        <taxon>Brachionus</taxon>
    </lineage>
</organism>
<dbReference type="EMBL" id="CAJNOC010011575">
    <property type="protein sequence ID" value="CAF1148978.1"/>
    <property type="molecule type" value="Genomic_DNA"/>
</dbReference>
<sequence length="104" mass="12053">FKSFIFPDFQDLNKLEKYSDLYFNGVRFNLVETEAPTFFQKSQQNKDFIAAAVSSSGKSLSSDAKKRRFTRSVLYKSRIAYSKACNIKIPQYLFNQLVIGIFQI</sequence>
<gene>
    <name evidence="1" type="ORF">OXX778_LOCUS23211</name>
</gene>
<evidence type="ECO:0000313" key="1">
    <source>
        <dbReference type="EMBL" id="CAF1148978.1"/>
    </source>
</evidence>
<name>A0A814SNV4_9BILA</name>
<accession>A0A814SNV4</accession>
<dbReference type="Proteomes" id="UP000663879">
    <property type="component" value="Unassembled WGS sequence"/>
</dbReference>